<evidence type="ECO:0000313" key="1">
    <source>
        <dbReference type="EMBL" id="CAG8733217.1"/>
    </source>
</evidence>
<dbReference type="EMBL" id="CAJVPV010027066">
    <property type="protein sequence ID" value="CAG8733217.1"/>
    <property type="molecule type" value="Genomic_DNA"/>
</dbReference>
<feature type="non-terminal residue" evidence="1">
    <location>
        <position position="64"/>
    </location>
</feature>
<proteinExistence type="predicted"/>
<gene>
    <name evidence="1" type="ORF">AMORRO_LOCUS14182</name>
</gene>
<protein>
    <submittedName>
        <fullName evidence="1">14490_t:CDS:1</fullName>
    </submittedName>
</protein>
<dbReference type="AlphaFoldDB" id="A0A9N9NIA8"/>
<dbReference type="Proteomes" id="UP000789342">
    <property type="component" value="Unassembled WGS sequence"/>
</dbReference>
<reference evidence="1" key="1">
    <citation type="submission" date="2021-06" db="EMBL/GenBank/DDBJ databases">
        <authorList>
            <person name="Kallberg Y."/>
            <person name="Tangrot J."/>
            <person name="Rosling A."/>
        </authorList>
    </citation>
    <scope>NUCLEOTIDE SEQUENCE</scope>
    <source>
        <strain evidence="1">CL551</strain>
    </source>
</reference>
<accession>A0A9N9NIA8</accession>
<comment type="caution">
    <text evidence="1">The sequence shown here is derived from an EMBL/GenBank/DDBJ whole genome shotgun (WGS) entry which is preliminary data.</text>
</comment>
<name>A0A9N9NIA8_9GLOM</name>
<organism evidence="1 2">
    <name type="scientific">Acaulospora morrowiae</name>
    <dbReference type="NCBI Taxonomy" id="94023"/>
    <lineage>
        <taxon>Eukaryota</taxon>
        <taxon>Fungi</taxon>
        <taxon>Fungi incertae sedis</taxon>
        <taxon>Mucoromycota</taxon>
        <taxon>Glomeromycotina</taxon>
        <taxon>Glomeromycetes</taxon>
        <taxon>Diversisporales</taxon>
        <taxon>Acaulosporaceae</taxon>
        <taxon>Acaulospora</taxon>
    </lineage>
</organism>
<sequence length="64" mass="7483">MPRVTTRMSYLHLVGRITTLKTMKRVPSQGPPPRFRLDGQYFGPKLTIEKDYPLSCYRTLNNIK</sequence>
<keyword evidence="2" id="KW-1185">Reference proteome</keyword>
<evidence type="ECO:0000313" key="2">
    <source>
        <dbReference type="Proteomes" id="UP000789342"/>
    </source>
</evidence>